<dbReference type="Pfam" id="PF14380">
    <property type="entry name" value="WAK_assoc"/>
    <property type="match status" value="1"/>
</dbReference>
<dbReference type="GO" id="GO:0016020">
    <property type="term" value="C:membrane"/>
    <property type="evidence" value="ECO:0007669"/>
    <property type="project" value="UniProtKB-SubCell"/>
</dbReference>
<accession>A0ABD1Q3U0</accession>
<dbReference type="Proteomes" id="UP001604336">
    <property type="component" value="Unassembled WGS sequence"/>
</dbReference>
<reference evidence="10" key="1">
    <citation type="submission" date="2024-07" db="EMBL/GenBank/DDBJ databases">
        <title>Two chromosome-level genome assemblies of Korean endemic species Abeliophyllum distichum and Forsythia ovata (Oleaceae).</title>
        <authorList>
            <person name="Jang H."/>
        </authorList>
    </citation>
    <scope>NUCLEOTIDE SEQUENCE [LARGE SCALE GENOMIC DNA]</scope>
</reference>
<evidence type="ECO:0000313" key="9">
    <source>
        <dbReference type="EMBL" id="KAL2470273.1"/>
    </source>
</evidence>
<protein>
    <recommendedName>
        <fullName evidence="2">non-specific serine/threonine protein kinase</fullName>
        <ecNumber evidence="2">2.7.11.1</ecNumber>
    </recommendedName>
</protein>
<keyword evidence="3" id="KW-0732">Signal</keyword>
<sequence length="313" mass="35341">MASLENLPYFFFFFLSTSFYTSINANLSKNSLISCSSSINCGNGLSIGYPFWPQNHESEFCGYPGFGLSCNGQSREPILNLLENLYRVKSFDKSQKTLTITYNEVNNTTICPVATRDFALNSSILYPKDNKMVHFFYNCTVYPPSVHDIKCLQRGAKHSYAFINGTVPEFDWNQYCEDIVSVPVMEKSVEGSLDNGYGEVLKLGFMLTWKPDSACQFCEDSGGFCGYNKDSIDHNQTFFCLCNERHHEHNCYDHTGEVSTAPSHSNYMVIVHISRGGPGSCWQPFLEVNRLAPSVGISYAKPRVKRVEKPRPL</sequence>
<keyword evidence="9" id="KW-0808">Transferase</keyword>
<dbReference type="InterPro" id="IPR025287">
    <property type="entry name" value="WAK_GUB"/>
</dbReference>
<evidence type="ECO:0000256" key="5">
    <source>
        <dbReference type="ARBA" id="ARBA00047899"/>
    </source>
</evidence>
<name>A0ABD1Q3U0_9LAMI</name>
<keyword evidence="10" id="KW-1185">Reference proteome</keyword>
<dbReference type="EC" id="2.7.11.1" evidence="2"/>
<dbReference type="PANTHER" id="PTHR33138:SF51">
    <property type="entry name" value="WALL-ASSOCIATED RECEPTOR KINASE GALACTURONAN-BINDING DOMAIN-CONTAINING PROTEIN"/>
    <property type="match status" value="1"/>
</dbReference>
<dbReference type="AlphaFoldDB" id="A0ABD1Q3U0"/>
<dbReference type="InterPro" id="IPR032872">
    <property type="entry name" value="WAK_assoc_C"/>
</dbReference>
<dbReference type="PANTHER" id="PTHR33138">
    <property type="entry name" value="OS01G0690200 PROTEIN"/>
    <property type="match status" value="1"/>
</dbReference>
<evidence type="ECO:0000259" key="7">
    <source>
        <dbReference type="Pfam" id="PF13947"/>
    </source>
</evidence>
<gene>
    <name evidence="9" type="ORF">Adt_38409</name>
</gene>
<evidence type="ECO:0000256" key="2">
    <source>
        <dbReference type="ARBA" id="ARBA00012513"/>
    </source>
</evidence>
<feature type="domain" description="Wall-associated receptor kinase C-terminal" evidence="8">
    <location>
        <begin position="151"/>
        <end position="244"/>
    </location>
</feature>
<evidence type="ECO:0000256" key="3">
    <source>
        <dbReference type="ARBA" id="ARBA00022729"/>
    </source>
</evidence>
<keyword evidence="9" id="KW-0418">Kinase</keyword>
<organism evidence="9 10">
    <name type="scientific">Abeliophyllum distichum</name>
    <dbReference type="NCBI Taxonomy" id="126358"/>
    <lineage>
        <taxon>Eukaryota</taxon>
        <taxon>Viridiplantae</taxon>
        <taxon>Streptophyta</taxon>
        <taxon>Embryophyta</taxon>
        <taxon>Tracheophyta</taxon>
        <taxon>Spermatophyta</taxon>
        <taxon>Magnoliopsida</taxon>
        <taxon>eudicotyledons</taxon>
        <taxon>Gunneridae</taxon>
        <taxon>Pentapetalae</taxon>
        <taxon>asterids</taxon>
        <taxon>lamiids</taxon>
        <taxon>Lamiales</taxon>
        <taxon>Oleaceae</taxon>
        <taxon>Forsythieae</taxon>
        <taxon>Abeliophyllum</taxon>
    </lineage>
</organism>
<evidence type="ECO:0000313" key="10">
    <source>
        <dbReference type="Proteomes" id="UP001604336"/>
    </source>
</evidence>
<comment type="caution">
    <text evidence="9">The sequence shown here is derived from an EMBL/GenBank/DDBJ whole genome shotgun (WGS) entry which is preliminary data.</text>
</comment>
<dbReference type="EMBL" id="JBFOLK010000012">
    <property type="protein sequence ID" value="KAL2470273.1"/>
    <property type="molecule type" value="Genomic_DNA"/>
</dbReference>
<evidence type="ECO:0000256" key="1">
    <source>
        <dbReference type="ARBA" id="ARBA00004167"/>
    </source>
</evidence>
<evidence type="ECO:0000256" key="6">
    <source>
        <dbReference type="ARBA" id="ARBA00048679"/>
    </source>
</evidence>
<evidence type="ECO:0000256" key="4">
    <source>
        <dbReference type="ARBA" id="ARBA00023180"/>
    </source>
</evidence>
<proteinExistence type="predicted"/>
<keyword evidence="4" id="KW-0325">Glycoprotein</keyword>
<comment type="subcellular location">
    <subcellularLocation>
        <location evidence="1">Membrane</location>
        <topology evidence="1">Single-pass membrane protein</topology>
    </subcellularLocation>
</comment>
<comment type="catalytic activity">
    <reaction evidence="5">
        <text>L-threonyl-[protein] + ATP = O-phospho-L-threonyl-[protein] + ADP + H(+)</text>
        <dbReference type="Rhea" id="RHEA:46608"/>
        <dbReference type="Rhea" id="RHEA-COMP:11060"/>
        <dbReference type="Rhea" id="RHEA-COMP:11605"/>
        <dbReference type="ChEBI" id="CHEBI:15378"/>
        <dbReference type="ChEBI" id="CHEBI:30013"/>
        <dbReference type="ChEBI" id="CHEBI:30616"/>
        <dbReference type="ChEBI" id="CHEBI:61977"/>
        <dbReference type="ChEBI" id="CHEBI:456216"/>
        <dbReference type="EC" id="2.7.11.1"/>
    </reaction>
</comment>
<dbReference type="Pfam" id="PF13947">
    <property type="entry name" value="GUB_WAK_bind"/>
    <property type="match status" value="1"/>
</dbReference>
<dbReference type="GO" id="GO:0004674">
    <property type="term" value="F:protein serine/threonine kinase activity"/>
    <property type="evidence" value="ECO:0007669"/>
    <property type="project" value="UniProtKB-EC"/>
</dbReference>
<comment type="catalytic activity">
    <reaction evidence="6">
        <text>L-seryl-[protein] + ATP = O-phospho-L-seryl-[protein] + ADP + H(+)</text>
        <dbReference type="Rhea" id="RHEA:17989"/>
        <dbReference type="Rhea" id="RHEA-COMP:9863"/>
        <dbReference type="Rhea" id="RHEA-COMP:11604"/>
        <dbReference type="ChEBI" id="CHEBI:15378"/>
        <dbReference type="ChEBI" id="CHEBI:29999"/>
        <dbReference type="ChEBI" id="CHEBI:30616"/>
        <dbReference type="ChEBI" id="CHEBI:83421"/>
        <dbReference type="ChEBI" id="CHEBI:456216"/>
        <dbReference type="EC" id="2.7.11.1"/>
    </reaction>
</comment>
<feature type="domain" description="Wall-associated receptor kinase galacturonan-binding" evidence="7">
    <location>
        <begin position="35"/>
        <end position="101"/>
    </location>
</feature>
<evidence type="ECO:0000259" key="8">
    <source>
        <dbReference type="Pfam" id="PF14380"/>
    </source>
</evidence>